<dbReference type="PROSITE" id="PS00092">
    <property type="entry name" value="N6_MTASE"/>
    <property type="match status" value="1"/>
</dbReference>
<dbReference type="NCBIfam" id="TIGR00536">
    <property type="entry name" value="hemK_fam"/>
    <property type="match status" value="1"/>
</dbReference>
<name>A0ABZ1C7I4_9BACT</name>
<evidence type="ECO:0000256" key="2">
    <source>
        <dbReference type="ARBA" id="ARBA00022679"/>
    </source>
</evidence>
<dbReference type="PANTHER" id="PTHR47806:SF1">
    <property type="entry name" value="RIBOSOMAL PROTEIN UL3 GLUTAMINE METHYLTRANSFERASE"/>
    <property type="match status" value="1"/>
</dbReference>
<keyword evidence="6" id="KW-1185">Reference proteome</keyword>
<dbReference type="EMBL" id="CP139781">
    <property type="protein sequence ID" value="WRQ86484.1"/>
    <property type="molecule type" value="Genomic_DNA"/>
</dbReference>
<dbReference type="NCBIfam" id="TIGR03533">
    <property type="entry name" value="L3_gln_methyl"/>
    <property type="match status" value="1"/>
</dbReference>
<keyword evidence="5" id="KW-0689">Ribosomal protein</keyword>
<dbReference type="GO" id="GO:0008168">
    <property type="term" value="F:methyltransferase activity"/>
    <property type="evidence" value="ECO:0007669"/>
    <property type="project" value="UniProtKB-KW"/>
</dbReference>
<keyword evidence="2 5" id="KW-0808">Transferase</keyword>
<keyword evidence="1 5" id="KW-0489">Methyltransferase</keyword>
<dbReference type="InterPro" id="IPR007848">
    <property type="entry name" value="Small_mtfrase_dom"/>
</dbReference>
<protein>
    <submittedName>
        <fullName evidence="5">50S ribosomal protein L3 N(5)-glutamine methyltransferase</fullName>
        <ecNumber evidence="5">2.1.1.298</ecNumber>
    </submittedName>
</protein>
<dbReference type="Pfam" id="PF05175">
    <property type="entry name" value="MTS"/>
    <property type="match status" value="1"/>
</dbReference>
<dbReference type="InterPro" id="IPR017127">
    <property type="entry name" value="Ribosome_uL3_MTase"/>
</dbReference>
<keyword evidence="5" id="KW-0687">Ribonucleoprotein</keyword>
<feature type="domain" description="Methyltransferase small" evidence="4">
    <location>
        <begin position="126"/>
        <end position="214"/>
    </location>
</feature>
<dbReference type="CDD" id="cd02440">
    <property type="entry name" value="AdoMet_MTases"/>
    <property type="match status" value="1"/>
</dbReference>
<dbReference type="InterPro" id="IPR002052">
    <property type="entry name" value="DNA_methylase_N6_adenine_CS"/>
</dbReference>
<dbReference type="SUPFAM" id="SSF53335">
    <property type="entry name" value="S-adenosyl-L-methionine-dependent methyltransferases"/>
    <property type="match status" value="1"/>
</dbReference>
<sequence>MNKNAAKLIAETASLRTPGDWLRWAEKAYARHDIVTAQVADNAHDEALYLILRTLGLSLDSKPKVMKRPVSPLQAKALQEVFVRRILERVPAGYLTQEAWLGPYRFFCDERVLIPRSYFLELIPTLAEHLPPGTPVREVVDVCTGSACLAILLAHEFPEARVDGVDLSPEALEVAKINVRDHGVGDRLTLWQSDVFDAVPVRQYDILLSNPPYEPSDLCDDLPPEFEHEPRLALDGGADGLVIIRKLLRQAVERLQPHGIVVLEVGELREAMERTWPKLRMEWLETFDGSDCCCLIHARDLARGL</sequence>
<proteinExistence type="predicted"/>
<gene>
    <name evidence="5" type="primary">prmB</name>
    <name evidence="5" type="ORF">K1X11_016835</name>
</gene>
<dbReference type="InterPro" id="IPR004556">
    <property type="entry name" value="HemK-like"/>
</dbReference>
<dbReference type="RefSeq" id="WP_221031405.1">
    <property type="nucleotide sequence ID" value="NZ_CP139781.1"/>
</dbReference>
<evidence type="ECO:0000313" key="6">
    <source>
        <dbReference type="Proteomes" id="UP000738431"/>
    </source>
</evidence>
<evidence type="ECO:0000256" key="1">
    <source>
        <dbReference type="ARBA" id="ARBA00022603"/>
    </source>
</evidence>
<evidence type="ECO:0000259" key="4">
    <source>
        <dbReference type="Pfam" id="PF05175"/>
    </source>
</evidence>
<dbReference type="GO" id="GO:0005840">
    <property type="term" value="C:ribosome"/>
    <property type="evidence" value="ECO:0007669"/>
    <property type="project" value="UniProtKB-KW"/>
</dbReference>
<dbReference type="Gene3D" id="3.40.50.150">
    <property type="entry name" value="Vaccinia Virus protein VP39"/>
    <property type="match status" value="1"/>
</dbReference>
<evidence type="ECO:0000256" key="3">
    <source>
        <dbReference type="ARBA" id="ARBA00022691"/>
    </source>
</evidence>
<keyword evidence="3" id="KW-0949">S-adenosyl-L-methionine</keyword>
<dbReference type="Proteomes" id="UP000738431">
    <property type="component" value="Chromosome"/>
</dbReference>
<dbReference type="InterPro" id="IPR029063">
    <property type="entry name" value="SAM-dependent_MTases_sf"/>
</dbReference>
<dbReference type="EC" id="2.1.1.298" evidence="5"/>
<evidence type="ECO:0000313" key="5">
    <source>
        <dbReference type="EMBL" id="WRQ86484.1"/>
    </source>
</evidence>
<dbReference type="GO" id="GO:0032259">
    <property type="term" value="P:methylation"/>
    <property type="evidence" value="ECO:0007669"/>
    <property type="project" value="UniProtKB-KW"/>
</dbReference>
<organism evidence="5 6">
    <name type="scientific">Actomonas aquatica</name>
    <dbReference type="NCBI Taxonomy" id="2866162"/>
    <lineage>
        <taxon>Bacteria</taxon>
        <taxon>Pseudomonadati</taxon>
        <taxon>Verrucomicrobiota</taxon>
        <taxon>Opitutia</taxon>
        <taxon>Opitutales</taxon>
        <taxon>Opitutaceae</taxon>
        <taxon>Actomonas</taxon>
    </lineage>
</organism>
<dbReference type="PANTHER" id="PTHR47806">
    <property type="entry name" value="50S RIBOSOMAL PROTEIN L3 GLUTAMINE METHYLTRANSFERASE"/>
    <property type="match status" value="1"/>
</dbReference>
<dbReference type="PIRSF" id="PIRSF037167">
    <property type="entry name" value="Mtase_YfcB_prd"/>
    <property type="match status" value="1"/>
</dbReference>
<reference evidence="5 6" key="1">
    <citation type="submission" date="2023-12" db="EMBL/GenBank/DDBJ databases">
        <title>Description of an unclassified Opitutus bacterium of Verrucomicrobiota.</title>
        <authorList>
            <person name="Zhang D.-F."/>
        </authorList>
    </citation>
    <scope>NUCLEOTIDE SEQUENCE [LARGE SCALE GENOMIC DNA]</scope>
    <source>
        <strain evidence="5 6">WL0086</strain>
    </source>
</reference>
<accession>A0ABZ1C7I4</accession>